<organism evidence="2 3">
    <name type="scientific">Roseiterribacter gracilis</name>
    <dbReference type="NCBI Taxonomy" id="2812848"/>
    <lineage>
        <taxon>Bacteria</taxon>
        <taxon>Pseudomonadati</taxon>
        <taxon>Pseudomonadota</taxon>
        <taxon>Alphaproteobacteria</taxon>
        <taxon>Rhodospirillales</taxon>
        <taxon>Roseiterribacteraceae</taxon>
        <taxon>Roseiterribacter</taxon>
    </lineage>
</organism>
<feature type="domain" description="Prolyl 4-hydroxylase alpha subunit Fe(2+) 2OG dioxygenase" evidence="1">
    <location>
        <begin position="110"/>
        <end position="184"/>
    </location>
</feature>
<comment type="caution">
    <text evidence="2">The sequence shown here is derived from an EMBL/GenBank/DDBJ whole genome shotgun (WGS) entry which is preliminary data.</text>
</comment>
<dbReference type="Gene3D" id="2.60.120.620">
    <property type="entry name" value="q2cbj1_9rhob like domain"/>
    <property type="match status" value="1"/>
</dbReference>
<evidence type="ECO:0000313" key="2">
    <source>
        <dbReference type="EMBL" id="GIL39447.1"/>
    </source>
</evidence>
<proteinExistence type="predicted"/>
<accession>A0A8S8XDM0</accession>
<reference evidence="2" key="1">
    <citation type="submission" date="2021-02" db="EMBL/GenBank/DDBJ databases">
        <title>Genome sequence of Rhodospirillales sp. strain TMPK1 isolated from soil.</title>
        <authorList>
            <person name="Nakai R."/>
            <person name="Kusada H."/>
            <person name="Tamaki H."/>
        </authorList>
    </citation>
    <scope>NUCLEOTIDE SEQUENCE</scope>
    <source>
        <strain evidence="2">TMPK1</strain>
    </source>
</reference>
<dbReference type="Pfam" id="PF13640">
    <property type="entry name" value="2OG-FeII_Oxy_3"/>
    <property type="match status" value="1"/>
</dbReference>
<name>A0A8S8XDM0_9PROT</name>
<gene>
    <name evidence="2" type="ORF">TMPK1_16840</name>
</gene>
<dbReference type="InterPro" id="IPR044862">
    <property type="entry name" value="Pro_4_hyd_alph_FE2OG_OXY"/>
</dbReference>
<dbReference type="RefSeq" id="WP_420242551.1">
    <property type="nucleotide sequence ID" value="NZ_BOPV01000001.1"/>
</dbReference>
<protein>
    <recommendedName>
        <fullName evidence="1">Prolyl 4-hydroxylase alpha subunit Fe(2+) 2OG dioxygenase domain-containing protein</fullName>
    </recommendedName>
</protein>
<evidence type="ECO:0000259" key="1">
    <source>
        <dbReference type="Pfam" id="PF13640"/>
    </source>
</evidence>
<sequence>MSTTSYRAVDLDAFDRAQPVHDPFDFLYVQHLVKPDALARIRATAEVPPERGSWPLEQLNDREGALKELLDELTSDDFARRLGTKLNADIVGKPTMVTIRGRVEAKDGSIHTDSLDKIVTVLVYLNEAWPHTGGRLRMLRDKNDLDSTLLEIEPVGGNMIAFRRSDNSWHGHYPADAPRFAFQLNWITDVAARDHEMKRHRRSAWLKRLKSRLFPRTT</sequence>
<dbReference type="EMBL" id="BOPV01000001">
    <property type="protein sequence ID" value="GIL39447.1"/>
    <property type="molecule type" value="Genomic_DNA"/>
</dbReference>
<dbReference type="AlphaFoldDB" id="A0A8S8XDM0"/>
<evidence type="ECO:0000313" key="3">
    <source>
        <dbReference type="Proteomes" id="UP000681075"/>
    </source>
</evidence>
<dbReference type="Proteomes" id="UP000681075">
    <property type="component" value="Unassembled WGS sequence"/>
</dbReference>
<keyword evidence="3" id="KW-1185">Reference proteome</keyword>